<dbReference type="EMBL" id="QXEV01000002">
    <property type="protein sequence ID" value="RIA78411.1"/>
    <property type="molecule type" value="Genomic_DNA"/>
</dbReference>
<dbReference type="Pfam" id="PF02879">
    <property type="entry name" value="PGM_PMM_II"/>
    <property type="match status" value="1"/>
</dbReference>
<feature type="domain" description="Alpha-D-phosphohexomutase C-terminal" evidence="8">
    <location>
        <begin position="367"/>
        <end position="432"/>
    </location>
</feature>
<organism evidence="12 13">
    <name type="scientific">Anaeroplasma bactoclasticum</name>
    <dbReference type="NCBI Taxonomy" id="2088"/>
    <lineage>
        <taxon>Bacteria</taxon>
        <taxon>Bacillati</taxon>
        <taxon>Mycoplasmatota</taxon>
        <taxon>Mollicutes</taxon>
        <taxon>Anaeroplasmatales</taxon>
        <taxon>Anaeroplasmataceae</taxon>
        <taxon>Anaeroplasma</taxon>
    </lineage>
</organism>
<keyword evidence="4 7" id="KW-0479">Metal-binding</keyword>
<evidence type="ECO:0000256" key="1">
    <source>
        <dbReference type="ARBA" id="ARBA00001946"/>
    </source>
</evidence>
<dbReference type="InterPro" id="IPR005845">
    <property type="entry name" value="A-D-PHexomutase_a/b/a-II"/>
</dbReference>
<comment type="caution">
    <text evidence="12">The sequence shown here is derived from an EMBL/GenBank/DDBJ whole genome shotgun (WGS) entry which is preliminary data.</text>
</comment>
<evidence type="ECO:0000256" key="2">
    <source>
        <dbReference type="ARBA" id="ARBA00010231"/>
    </source>
</evidence>
<evidence type="ECO:0000313" key="12">
    <source>
        <dbReference type="EMBL" id="RIA78411.1"/>
    </source>
</evidence>
<dbReference type="InterPro" id="IPR005841">
    <property type="entry name" value="Alpha-D-phosphohexomutase_SF"/>
</dbReference>
<dbReference type="GO" id="GO:0000287">
    <property type="term" value="F:magnesium ion binding"/>
    <property type="evidence" value="ECO:0007669"/>
    <property type="project" value="InterPro"/>
</dbReference>
<keyword evidence="3" id="KW-0597">Phosphoprotein</keyword>
<keyword evidence="5 7" id="KW-0460">Magnesium</keyword>
<dbReference type="PROSITE" id="PS00710">
    <property type="entry name" value="PGM_PMM"/>
    <property type="match status" value="1"/>
</dbReference>
<dbReference type="InterPro" id="IPR005846">
    <property type="entry name" value="A-D-PHexomutase_a/b/a-III"/>
</dbReference>
<dbReference type="Pfam" id="PF00408">
    <property type="entry name" value="PGM_PMM_IV"/>
    <property type="match status" value="1"/>
</dbReference>
<proteinExistence type="inferred from homology"/>
<evidence type="ECO:0000313" key="13">
    <source>
        <dbReference type="Proteomes" id="UP000266506"/>
    </source>
</evidence>
<dbReference type="Pfam" id="PF02880">
    <property type="entry name" value="PGM_PMM_III"/>
    <property type="match status" value="1"/>
</dbReference>
<dbReference type="AlphaFoldDB" id="A0A397S6Q3"/>
<dbReference type="InterPro" id="IPR036900">
    <property type="entry name" value="A-D-PHexomutase_C_sf"/>
</dbReference>
<evidence type="ECO:0000259" key="11">
    <source>
        <dbReference type="Pfam" id="PF02880"/>
    </source>
</evidence>
<evidence type="ECO:0000259" key="10">
    <source>
        <dbReference type="Pfam" id="PF02879"/>
    </source>
</evidence>
<dbReference type="FunCoup" id="A0A397S6Q3">
    <property type="interactions" value="355"/>
</dbReference>
<dbReference type="PANTHER" id="PTHR42946:SF1">
    <property type="entry name" value="PHOSPHOGLUCOMUTASE (ALPHA-D-GLUCOSE-1,6-BISPHOSPHATE-DEPENDENT)"/>
    <property type="match status" value="1"/>
</dbReference>
<dbReference type="Proteomes" id="UP000266506">
    <property type="component" value="Unassembled WGS sequence"/>
</dbReference>
<keyword evidence="6" id="KW-0413">Isomerase</keyword>
<feature type="domain" description="Alpha-D-phosphohexomutase alpha/beta/alpha" evidence="11">
    <location>
        <begin position="252"/>
        <end position="359"/>
    </location>
</feature>
<dbReference type="InterPro" id="IPR005843">
    <property type="entry name" value="A-D-PHexomutase_C"/>
</dbReference>
<dbReference type="Gene3D" id="3.40.120.10">
    <property type="entry name" value="Alpha-D-Glucose-1,6-Bisphosphate, subunit A, domain 3"/>
    <property type="match status" value="3"/>
</dbReference>
<evidence type="ECO:0000259" key="8">
    <source>
        <dbReference type="Pfam" id="PF00408"/>
    </source>
</evidence>
<dbReference type="OrthoDB" id="9806956at2"/>
<dbReference type="SUPFAM" id="SSF55957">
    <property type="entry name" value="Phosphoglucomutase, C-terminal domain"/>
    <property type="match status" value="1"/>
</dbReference>
<gene>
    <name evidence="12" type="ORF">EI71_00363</name>
</gene>
<dbReference type="GO" id="GO:0008966">
    <property type="term" value="F:phosphoglucosamine mutase activity"/>
    <property type="evidence" value="ECO:0007669"/>
    <property type="project" value="TreeGrafter"/>
</dbReference>
<evidence type="ECO:0000256" key="4">
    <source>
        <dbReference type="ARBA" id="ARBA00022723"/>
    </source>
</evidence>
<dbReference type="PRINTS" id="PR00509">
    <property type="entry name" value="PGMPMM"/>
</dbReference>
<dbReference type="InterPro" id="IPR016055">
    <property type="entry name" value="A-D-PHexomutase_a/b/a-I/II/III"/>
</dbReference>
<protein>
    <submittedName>
        <fullName evidence="12">Phosphoglucosamine mutase</fullName>
    </submittedName>
</protein>
<dbReference type="GO" id="GO:0004615">
    <property type="term" value="F:phosphomannomutase activity"/>
    <property type="evidence" value="ECO:0007669"/>
    <property type="project" value="TreeGrafter"/>
</dbReference>
<feature type="domain" description="Alpha-D-phosphohexomutase alpha/beta/alpha" evidence="10">
    <location>
        <begin position="153"/>
        <end position="247"/>
    </location>
</feature>
<dbReference type="PANTHER" id="PTHR42946">
    <property type="entry name" value="PHOSPHOHEXOSE MUTASE"/>
    <property type="match status" value="1"/>
</dbReference>
<dbReference type="GO" id="GO:0005975">
    <property type="term" value="P:carbohydrate metabolic process"/>
    <property type="evidence" value="ECO:0007669"/>
    <property type="project" value="InterPro"/>
</dbReference>
<dbReference type="Gene3D" id="3.30.310.50">
    <property type="entry name" value="Alpha-D-phosphohexomutase, C-terminal domain"/>
    <property type="match status" value="1"/>
</dbReference>
<accession>A0A397S6Q3</accession>
<dbReference type="FunFam" id="3.40.120.10:FF:000002">
    <property type="entry name" value="Phosphoglucosamine mutase"/>
    <property type="match status" value="1"/>
</dbReference>
<keyword evidence="13" id="KW-1185">Reference proteome</keyword>
<dbReference type="InterPro" id="IPR050060">
    <property type="entry name" value="Phosphoglucosamine_mutase"/>
</dbReference>
<evidence type="ECO:0000259" key="9">
    <source>
        <dbReference type="Pfam" id="PF02878"/>
    </source>
</evidence>
<dbReference type="InterPro" id="IPR016066">
    <property type="entry name" value="A-D-PHexomutase_CS"/>
</dbReference>
<comment type="cofactor">
    <cofactor evidence="1">
        <name>Mg(2+)</name>
        <dbReference type="ChEBI" id="CHEBI:18420"/>
    </cofactor>
</comment>
<dbReference type="SUPFAM" id="SSF53738">
    <property type="entry name" value="Phosphoglucomutase, first 3 domains"/>
    <property type="match status" value="3"/>
</dbReference>
<evidence type="ECO:0000256" key="3">
    <source>
        <dbReference type="ARBA" id="ARBA00022553"/>
    </source>
</evidence>
<dbReference type="Pfam" id="PF02878">
    <property type="entry name" value="PGM_PMM_I"/>
    <property type="match status" value="1"/>
</dbReference>
<feature type="domain" description="Alpha-D-phosphohexomutase alpha/beta/alpha" evidence="9">
    <location>
        <begin position="3"/>
        <end position="132"/>
    </location>
</feature>
<dbReference type="GO" id="GO:0006048">
    <property type="term" value="P:UDP-N-acetylglucosamine biosynthetic process"/>
    <property type="evidence" value="ECO:0007669"/>
    <property type="project" value="TreeGrafter"/>
</dbReference>
<evidence type="ECO:0000256" key="7">
    <source>
        <dbReference type="RuleBase" id="RU004326"/>
    </source>
</evidence>
<dbReference type="GO" id="GO:0009252">
    <property type="term" value="P:peptidoglycan biosynthetic process"/>
    <property type="evidence" value="ECO:0007669"/>
    <property type="project" value="TreeGrafter"/>
</dbReference>
<dbReference type="InParanoid" id="A0A397S6Q3"/>
<dbReference type="InterPro" id="IPR005844">
    <property type="entry name" value="A-D-PHexomutase_a/b/a-I"/>
</dbReference>
<dbReference type="RefSeq" id="WP_119015531.1">
    <property type="nucleotide sequence ID" value="NZ_QXEV01000002.1"/>
</dbReference>
<name>A0A397S6Q3_9MOLU</name>
<dbReference type="GO" id="GO:0005829">
    <property type="term" value="C:cytosol"/>
    <property type="evidence" value="ECO:0007669"/>
    <property type="project" value="TreeGrafter"/>
</dbReference>
<comment type="similarity">
    <text evidence="2 7">Belongs to the phosphohexose mutase family.</text>
</comment>
<evidence type="ECO:0000256" key="6">
    <source>
        <dbReference type="ARBA" id="ARBA00023235"/>
    </source>
</evidence>
<evidence type="ECO:0000256" key="5">
    <source>
        <dbReference type="ARBA" id="ARBA00022842"/>
    </source>
</evidence>
<reference evidence="12 13" key="1">
    <citation type="submission" date="2018-08" db="EMBL/GenBank/DDBJ databases">
        <title>Genomic Encyclopedia of Archaeal and Bacterial Type Strains, Phase II (KMG-II): from individual species to whole genera.</title>
        <authorList>
            <person name="Goeker M."/>
        </authorList>
    </citation>
    <scope>NUCLEOTIDE SEQUENCE [LARGE SCALE GENOMIC DNA]</scope>
    <source>
        <strain evidence="12 13">ATCC 27112</strain>
    </source>
</reference>
<sequence length="441" mass="48538">MSKYFGTDGFRGRFGIDIKIEHALKIGQYLGFYYGLMNVEGIIIGCDPRESSPFLKTAVTMGINSLGVDVYDLEEIPTPGVAYLSSIYHMPGVMISASHNPYWDNGIKLFNENGEKMDEAIIHALEVFMDSKDTPYTEKEKGRIIPFSAGKKTYIDYLVSKAKDYTGLNVAIDLANGAASFVAKEVFNKLNGNFTFINDNPDGKNINNGCGSTCLGAISQVVAKGNYNIGFSYDGDSDRCLFVDEAGNELSGDHILYLIGKYMKLKGLLENDTVVATIMSNIGLDKALEKENINIARVDVGDKNVYSYLKQNNCNFGGEQSGHIIFLDDLNTGDGILTSIKILNILTELKLPISKLLEDITIYPQILKNVVVKDKDAVLNNKEIKDLILEKEKELSSGRVLVRASGTEPKIRVMAEANTFDLALSVVDDIINAIEELNVNL</sequence>